<keyword evidence="2" id="KW-1185">Reference proteome</keyword>
<dbReference type="EMBL" id="LXQA010001946">
    <property type="protein sequence ID" value="MCH81157.1"/>
    <property type="molecule type" value="Genomic_DNA"/>
</dbReference>
<gene>
    <name evidence="1" type="ORF">A2U01_0001938</name>
</gene>
<dbReference type="Proteomes" id="UP000265520">
    <property type="component" value="Unassembled WGS sequence"/>
</dbReference>
<comment type="caution">
    <text evidence="1">The sequence shown here is derived from an EMBL/GenBank/DDBJ whole genome shotgun (WGS) entry which is preliminary data.</text>
</comment>
<evidence type="ECO:0000313" key="1">
    <source>
        <dbReference type="EMBL" id="MCH81157.1"/>
    </source>
</evidence>
<accession>A0A392M1D9</accession>
<organism evidence="1 2">
    <name type="scientific">Trifolium medium</name>
    <dbReference type="NCBI Taxonomy" id="97028"/>
    <lineage>
        <taxon>Eukaryota</taxon>
        <taxon>Viridiplantae</taxon>
        <taxon>Streptophyta</taxon>
        <taxon>Embryophyta</taxon>
        <taxon>Tracheophyta</taxon>
        <taxon>Spermatophyta</taxon>
        <taxon>Magnoliopsida</taxon>
        <taxon>eudicotyledons</taxon>
        <taxon>Gunneridae</taxon>
        <taxon>Pentapetalae</taxon>
        <taxon>rosids</taxon>
        <taxon>fabids</taxon>
        <taxon>Fabales</taxon>
        <taxon>Fabaceae</taxon>
        <taxon>Papilionoideae</taxon>
        <taxon>50 kb inversion clade</taxon>
        <taxon>NPAAA clade</taxon>
        <taxon>Hologalegina</taxon>
        <taxon>IRL clade</taxon>
        <taxon>Trifolieae</taxon>
        <taxon>Trifolium</taxon>
    </lineage>
</organism>
<evidence type="ECO:0000313" key="2">
    <source>
        <dbReference type="Proteomes" id="UP000265520"/>
    </source>
</evidence>
<proteinExistence type="predicted"/>
<feature type="non-terminal residue" evidence="1">
    <location>
        <position position="38"/>
    </location>
</feature>
<sequence>MKGKPKIKHQKTCHGRDKPYTAVINPKIEKFYSEATVT</sequence>
<reference evidence="1 2" key="1">
    <citation type="journal article" date="2018" name="Front. Plant Sci.">
        <title>Red Clover (Trifolium pratense) and Zigzag Clover (T. medium) - A Picture of Genomic Similarities and Differences.</title>
        <authorList>
            <person name="Dluhosova J."/>
            <person name="Istvanek J."/>
            <person name="Nedelnik J."/>
            <person name="Repkova J."/>
        </authorList>
    </citation>
    <scope>NUCLEOTIDE SEQUENCE [LARGE SCALE GENOMIC DNA]</scope>
    <source>
        <strain evidence="2">cv. 10/8</strain>
        <tissue evidence="1">Leaf</tissue>
    </source>
</reference>
<name>A0A392M1D9_9FABA</name>
<dbReference type="AlphaFoldDB" id="A0A392M1D9"/>
<protein>
    <submittedName>
        <fullName evidence="1">Uncharacterized protein</fullName>
    </submittedName>
</protein>